<dbReference type="GO" id="GO:0000139">
    <property type="term" value="C:Golgi membrane"/>
    <property type="evidence" value="ECO:0007669"/>
    <property type="project" value="UniProtKB-SubCell"/>
</dbReference>
<comment type="subcellular location">
    <subcellularLocation>
        <location evidence="1 9">Golgi apparatus membrane</location>
        <topology evidence="1 9">Single-pass type II membrane protein</topology>
    </subcellularLocation>
</comment>
<feature type="transmembrane region" description="Helical" evidence="9">
    <location>
        <begin position="13"/>
        <end position="34"/>
    </location>
</feature>
<evidence type="ECO:0000256" key="5">
    <source>
        <dbReference type="ARBA" id="ARBA00022989"/>
    </source>
</evidence>
<keyword evidence="9" id="KW-0735">Signal-anchor</keyword>
<dbReference type="InterPro" id="IPR005331">
    <property type="entry name" value="Sulfotransferase"/>
</dbReference>
<organism evidence="10 11">
    <name type="scientific">Daphnia pulex</name>
    <name type="common">Water flea</name>
    <dbReference type="NCBI Taxonomy" id="6669"/>
    <lineage>
        <taxon>Eukaryota</taxon>
        <taxon>Metazoa</taxon>
        <taxon>Ecdysozoa</taxon>
        <taxon>Arthropoda</taxon>
        <taxon>Crustacea</taxon>
        <taxon>Branchiopoda</taxon>
        <taxon>Diplostraca</taxon>
        <taxon>Cladocera</taxon>
        <taxon>Anomopoda</taxon>
        <taxon>Daphniidae</taxon>
        <taxon>Daphnia</taxon>
    </lineage>
</organism>
<dbReference type="OMA" id="ENEHWAL"/>
<dbReference type="PhylomeDB" id="E9G952"/>
<accession>E9G952</accession>
<gene>
    <name evidence="10" type="ORF">DAPPUDRAFT_301382</name>
</gene>
<keyword evidence="3 9" id="KW-0808">Transferase</keyword>
<sequence>MLESNPSSSVRRISLYCALFVVFLVLVLINRWGYEYRARYSSAQLEDVADQSEAALPRSIEFIMEKIQLERRNLIDESCRKITWRRQSRPARFYVEDRHRLMYCYVPKVASTNLKRLMLILSGAVETNDLSSIPSQSVHEENQMRKFEPYGAADAIRKGLGNYTKVIFVRDPLERLASAYQDKFADVNSSSKAYQTGIGTEIIRKYRHQPSQLSLETGHDVTFPEFVSYVIDEWKAGRRQLDVHWRPMIDLCLPCSMEYDIVGKFETLHRDVDFLLQRLNESNVSRLFRTNRTHKTTTSFWKRSGSQLSYQQMSDLFRIYEDDFRLFGYQYTTEICLSLSLVGYLL</sequence>
<dbReference type="Proteomes" id="UP000000305">
    <property type="component" value="Unassembled WGS sequence"/>
</dbReference>
<dbReference type="HOGENOM" id="CLU_043398_0_0_1"/>
<dbReference type="AlphaFoldDB" id="E9G952"/>
<evidence type="ECO:0000256" key="6">
    <source>
        <dbReference type="ARBA" id="ARBA00023034"/>
    </source>
</evidence>
<dbReference type="GO" id="GO:0016051">
    <property type="term" value="P:carbohydrate biosynthetic process"/>
    <property type="evidence" value="ECO:0007669"/>
    <property type="project" value="InterPro"/>
</dbReference>
<dbReference type="InParanoid" id="E9G952"/>
<protein>
    <recommendedName>
        <fullName evidence="9">Carbohydrate sulfotransferase</fullName>
        <ecNumber evidence="9">2.8.2.-</ecNumber>
    </recommendedName>
</protein>
<evidence type="ECO:0000313" key="11">
    <source>
        <dbReference type="Proteomes" id="UP000000305"/>
    </source>
</evidence>
<proteinExistence type="inferred from homology"/>
<evidence type="ECO:0000256" key="1">
    <source>
        <dbReference type="ARBA" id="ARBA00004323"/>
    </source>
</evidence>
<dbReference type="OrthoDB" id="2019940at2759"/>
<dbReference type="InterPro" id="IPR018011">
    <property type="entry name" value="Carb_sulfotrans_8-10"/>
</dbReference>
<keyword evidence="7 9" id="KW-0472">Membrane</keyword>
<keyword evidence="11" id="KW-1185">Reference proteome</keyword>
<evidence type="ECO:0000256" key="3">
    <source>
        <dbReference type="ARBA" id="ARBA00022679"/>
    </source>
</evidence>
<evidence type="ECO:0000313" key="10">
    <source>
        <dbReference type="EMBL" id="EFX84154.1"/>
    </source>
</evidence>
<dbReference type="Pfam" id="PF03567">
    <property type="entry name" value="Sulfotransfer_2"/>
    <property type="match status" value="1"/>
</dbReference>
<evidence type="ECO:0000256" key="4">
    <source>
        <dbReference type="ARBA" id="ARBA00022692"/>
    </source>
</evidence>
<reference evidence="10 11" key="1">
    <citation type="journal article" date="2011" name="Science">
        <title>The ecoresponsive genome of Daphnia pulex.</title>
        <authorList>
            <person name="Colbourne J.K."/>
            <person name="Pfrender M.E."/>
            <person name="Gilbert D."/>
            <person name="Thomas W.K."/>
            <person name="Tucker A."/>
            <person name="Oakley T.H."/>
            <person name="Tokishita S."/>
            <person name="Aerts A."/>
            <person name="Arnold G.J."/>
            <person name="Basu M.K."/>
            <person name="Bauer D.J."/>
            <person name="Caceres C.E."/>
            <person name="Carmel L."/>
            <person name="Casola C."/>
            <person name="Choi J.H."/>
            <person name="Detter J.C."/>
            <person name="Dong Q."/>
            <person name="Dusheyko S."/>
            <person name="Eads B.D."/>
            <person name="Frohlich T."/>
            <person name="Geiler-Samerotte K.A."/>
            <person name="Gerlach D."/>
            <person name="Hatcher P."/>
            <person name="Jogdeo S."/>
            <person name="Krijgsveld J."/>
            <person name="Kriventseva E.V."/>
            <person name="Kultz D."/>
            <person name="Laforsch C."/>
            <person name="Lindquist E."/>
            <person name="Lopez J."/>
            <person name="Manak J.R."/>
            <person name="Muller J."/>
            <person name="Pangilinan J."/>
            <person name="Patwardhan R.P."/>
            <person name="Pitluck S."/>
            <person name="Pritham E.J."/>
            <person name="Rechtsteiner A."/>
            <person name="Rho M."/>
            <person name="Rogozin I.B."/>
            <person name="Sakarya O."/>
            <person name="Salamov A."/>
            <person name="Schaack S."/>
            <person name="Shapiro H."/>
            <person name="Shiga Y."/>
            <person name="Skalitzky C."/>
            <person name="Smith Z."/>
            <person name="Souvorov A."/>
            <person name="Sung W."/>
            <person name="Tang Z."/>
            <person name="Tsuchiya D."/>
            <person name="Tu H."/>
            <person name="Vos H."/>
            <person name="Wang M."/>
            <person name="Wolf Y.I."/>
            <person name="Yamagata H."/>
            <person name="Yamada T."/>
            <person name="Ye Y."/>
            <person name="Shaw J.R."/>
            <person name="Andrews J."/>
            <person name="Crease T.J."/>
            <person name="Tang H."/>
            <person name="Lucas S.M."/>
            <person name="Robertson H.M."/>
            <person name="Bork P."/>
            <person name="Koonin E.V."/>
            <person name="Zdobnov E.M."/>
            <person name="Grigoriev I.V."/>
            <person name="Lynch M."/>
            <person name="Boore J.L."/>
        </authorList>
    </citation>
    <scope>NUCLEOTIDE SEQUENCE [LARGE SCALE GENOMIC DNA]</scope>
</reference>
<name>E9G952_DAPPU</name>
<keyword evidence="4 9" id="KW-0812">Transmembrane</keyword>
<keyword evidence="5 9" id="KW-1133">Transmembrane helix</keyword>
<dbReference type="PANTHER" id="PTHR12137">
    <property type="entry name" value="CARBOHYDRATE SULFOTRANSFERASE"/>
    <property type="match status" value="1"/>
</dbReference>
<evidence type="ECO:0000256" key="9">
    <source>
        <dbReference type="RuleBase" id="RU364020"/>
    </source>
</evidence>
<dbReference type="KEGG" id="dpx:DAPPUDRAFT_301382"/>
<keyword evidence="6 9" id="KW-0333">Golgi apparatus</keyword>
<dbReference type="PANTHER" id="PTHR12137:SF54">
    <property type="entry name" value="CARBOHYDRATE SULFOTRANSFERASE"/>
    <property type="match status" value="1"/>
</dbReference>
<keyword evidence="8 9" id="KW-0325">Glycoprotein</keyword>
<comment type="similarity">
    <text evidence="2 9">Belongs to the sulfotransferase 2 family.</text>
</comment>
<evidence type="ECO:0000256" key="8">
    <source>
        <dbReference type="ARBA" id="ARBA00023180"/>
    </source>
</evidence>
<dbReference type="eggNOG" id="KOG4651">
    <property type="taxonomic scope" value="Eukaryota"/>
</dbReference>
<evidence type="ECO:0000256" key="2">
    <source>
        <dbReference type="ARBA" id="ARBA00006339"/>
    </source>
</evidence>
<dbReference type="EMBL" id="GL732535">
    <property type="protein sequence ID" value="EFX84154.1"/>
    <property type="molecule type" value="Genomic_DNA"/>
</dbReference>
<keyword evidence="9" id="KW-0119">Carbohydrate metabolism</keyword>
<evidence type="ECO:0000256" key="7">
    <source>
        <dbReference type="ARBA" id="ARBA00023136"/>
    </source>
</evidence>
<dbReference type="GO" id="GO:0008146">
    <property type="term" value="F:sulfotransferase activity"/>
    <property type="evidence" value="ECO:0000318"/>
    <property type="project" value="GO_Central"/>
</dbReference>
<dbReference type="EC" id="2.8.2.-" evidence="9"/>